<keyword evidence="2" id="KW-0238">DNA-binding</keyword>
<evidence type="ECO:0000313" key="6">
    <source>
        <dbReference type="Proteomes" id="UP000502345"/>
    </source>
</evidence>
<accession>A0A6G9D3C5</accession>
<evidence type="ECO:0000256" key="2">
    <source>
        <dbReference type="ARBA" id="ARBA00023125"/>
    </source>
</evidence>
<dbReference type="GO" id="GO:0003677">
    <property type="term" value="F:DNA binding"/>
    <property type="evidence" value="ECO:0007669"/>
    <property type="project" value="UniProtKB-KW"/>
</dbReference>
<dbReference type="CDD" id="cd01189">
    <property type="entry name" value="INT_ICEBs1_C_like"/>
    <property type="match status" value="1"/>
</dbReference>
<feature type="domain" description="Tyr recombinase" evidence="4">
    <location>
        <begin position="201"/>
        <end position="393"/>
    </location>
</feature>
<evidence type="ECO:0000259" key="4">
    <source>
        <dbReference type="PROSITE" id="PS51898"/>
    </source>
</evidence>
<name>A0A6G9D3C5_RHOER</name>
<dbReference type="InterPro" id="IPR011010">
    <property type="entry name" value="DNA_brk_join_enz"/>
</dbReference>
<evidence type="ECO:0000256" key="3">
    <source>
        <dbReference type="ARBA" id="ARBA00023172"/>
    </source>
</evidence>
<dbReference type="Gene3D" id="1.10.150.130">
    <property type="match status" value="1"/>
</dbReference>
<dbReference type="InterPro" id="IPR002104">
    <property type="entry name" value="Integrase_catalytic"/>
</dbReference>
<comment type="similarity">
    <text evidence="1">Belongs to the 'phage' integrase family.</text>
</comment>
<dbReference type="Gene3D" id="1.10.443.10">
    <property type="entry name" value="Intergrase catalytic core"/>
    <property type="match status" value="1"/>
</dbReference>
<dbReference type="PANTHER" id="PTHR30349:SF64">
    <property type="entry name" value="PROPHAGE INTEGRASE INTD-RELATED"/>
    <property type="match status" value="1"/>
</dbReference>
<dbReference type="InterPro" id="IPR013762">
    <property type="entry name" value="Integrase-like_cat_sf"/>
</dbReference>
<evidence type="ECO:0000313" key="5">
    <source>
        <dbReference type="EMBL" id="QIP43654.1"/>
    </source>
</evidence>
<dbReference type="PANTHER" id="PTHR30349">
    <property type="entry name" value="PHAGE INTEGRASE-RELATED"/>
    <property type="match status" value="1"/>
</dbReference>
<organism evidence="5 6">
    <name type="scientific">Rhodococcus erythropolis</name>
    <name type="common">Arthrobacter picolinophilus</name>
    <dbReference type="NCBI Taxonomy" id="1833"/>
    <lineage>
        <taxon>Bacteria</taxon>
        <taxon>Bacillati</taxon>
        <taxon>Actinomycetota</taxon>
        <taxon>Actinomycetes</taxon>
        <taxon>Mycobacteriales</taxon>
        <taxon>Nocardiaceae</taxon>
        <taxon>Rhodococcus</taxon>
        <taxon>Rhodococcus erythropolis group</taxon>
    </lineage>
</organism>
<dbReference type="GO" id="GO:0015074">
    <property type="term" value="P:DNA integration"/>
    <property type="evidence" value="ECO:0007669"/>
    <property type="project" value="InterPro"/>
</dbReference>
<dbReference type="InterPro" id="IPR010998">
    <property type="entry name" value="Integrase_recombinase_N"/>
</dbReference>
<dbReference type="PROSITE" id="PS51898">
    <property type="entry name" value="TYR_RECOMBINASE"/>
    <property type="match status" value="1"/>
</dbReference>
<dbReference type="GO" id="GO:0006310">
    <property type="term" value="P:DNA recombination"/>
    <property type="evidence" value="ECO:0007669"/>
    <property type="project" value="UniProtKB-KW"/>
</dbReference>
<dbReference type="Pfam" id="PF00589">
    <property type="entry name" value="Phage_integrase"/>
    <property type="match status" value="1"/>
</dbReference>
<dbReference type="AlphaFoldDB" id="A0A6G9D3C5"/>
<dbReference type="Proteomes" id="UP000502345">
    <property type="component" value="Chromosome"/>
</dbReference>
<sequence length="413" mass="46810">MQTPKRNRRAGVEDLWRDLKKPRPLLDGDGNQLINDDGTPQTTLRPKLYGIGKRWRARYVDDDSRERTQRFDRKVDAQKWLDDIVASQVTGNYIDPVRGQITFGSFYAEWAPRQVWVHHTRRENDRLDRTVPFRDVAMSDLRASHFETWVKAMQDQPLAPSTIKSRMMNVRAILKAAIRDKALAVDPSQGVKLPRTRRAEAAMSIPTSEQVGQIISSAEDRFMLFIALCAFSGARSGETSAFQVGDFDFLRREIHVERQVQRIRSGVVEIRPPKYGSERTVAAPKELIDMVAEHIRLHVPGDNPKRWIFEGLNGNPMEHNMVGGRWRRARAAAGVTDVKLHSLRHYYASGLIADGCDVVTVQRALGHSSASVTLDTYSHLWPKAEDRTRKAASGLFDEALGSTAYSLRTEGRI</sequence>
<gene>
    <name evidence="5" type="ORF">G9444_6411</name>
</gene>
<reference evidence="5 6" key="1">
    <citation type="submission" date="2020-03" db="EMBL/GenBank/DDBJ databases">
        <title>Screen low temperature-resistant strains for efficient degradation of petroleum hydrocarbons under the low temperature.</title>
        <authorList>
            <person name="Wang Y."/>
            <person name="Chen J."/>
        </authorList>
    </citation>
    <scope>NUCLEOTIDE SEQUENCE [LARGE SCALE GENOMIC DNA]</scope>
    <source>
        <strain evidence="5 6">KB1</strain>
    </source>
</reference>
<dbReference type="InterPro" id="IPR050090">
    <property type="entry name" value="Tyrosine_recombinase_XerCD"/>
</dbReference>
<protein>
    <submittedName>
        <fullName evidence="5">Putative prophage phiRv2 integrase</fullName>
    </submittedName>
</protein>
<proteinExistence type="inferred from homology"/>
<evidence type="ECO:0000256" key="1">
    <source>
        <dbReference type="ARBA" id="ARBA00008857"/>
    </source>
</evidence>
<dbReference type="EMBL" id="CP050124">
    <property type="protein sequence ID" value="QIP43654.1"/>
    <property type="molecule type" value="Genomic_DNA"/>
</dbReference>
<dbReference type="SUPFAM" id="SSF56349">
    <property type="entry name" value="DNA breaking-rejoining enzymes"/>
    <property type="match status" value="1"/>
</dbReference>
<dbReference type="RefSeq" id="WP_166502867.1">
    <property type="nucleotide sequence ID" value="NZ_CP050124.1"/>
</dbReference>
<keyword evidence="3" id="KW-0233">DNA recombination</keyword>